<dbReference type="InterPro" id="IPR029058">
    <property type="entry name" value="AB_hydrolase_fold"/>
</dbReference>
<keyword evidence="3" id="KW-1185">Reference proteome</keyword>
<evidence type="ECO:0000259" key="1">
    <source>
        <dbReference type="Pfam" id="PF12146"/>
    </source>
</evidence>
<dbReference type="PANTHER" id="PTHR12277:SF79">
    <property type="entry name" value="XAA-PRO DIPEPTIDYL-PEPTIDASE-RELATED"/>
    <property type="match status" value="1"/>
</dbReference>
<dbReference type="SUPFAM" id="SSF53474">
    <property type="entry name" value="alpha/beta-Hydrolases"/>
    <property type="match status" value="1"/>
</dbReference>
<feature type="domain" description="Serine aminopeptidase S33" evidence="1">
    <location>
        <begin position="69"/>
        <end position="175"/>
    </location>
</feature>
<dbReference type="Proteomes" id="UP000562124">
    <property type="component" value="Unassembled WGS sequence"/>
</dbReference>
<dbReference type="PANTHER" id="PTHR12277">
    <property type="entry name" value="ALPHA/BETA HYDROLASE DOMAIN-CONTAINING PROTEIN"/>
    <property type="match status" value="1"/>
</dbReference>
<reference evidence="2 3" key="1">
    <citation type="submission" date="2020-04" db="EMBL/GenBank/DDBJ databases">
        <title>Sequencing and Assembly of C. fimi.</title>
        <authorList>
            <person name="Ramsey A.R."/>
        </authorList>
    </citation>
    <scope>NUCLEOTIDE SEQUENCE [LARGE SCALE GENOMIC DNA]</scope>
    <source>
        <strain evidence="2 3">SB</strain>
    </source>
</reference>
<organism evidence="2 3">
    <name type="scientific">Cellulomonas fimi</name>
    <dbReference type="NCBI Taxonomy" id="1708"/>
    <lineage>
        <taxon>Bacteria</taxon>
        <taxon>Bacillati</taxon>
        <taxon>Actinomycetota</taxon>
        <taxon>Actinomycetes</taxon>
        <taxon>Micrococcales</taxon>
        <taxon>Cellulomonadaceae</taxon>
        <taxon>Cellulomonas</taxon>
    </lineage>
</organism>
<evidence type="ECO:0000313" key="2">
    <source>
        <dbReference type="EMBL" id="NMR18657.1"/>
    </source>
</evidence>
<comment type="caution">
    <text evidence="2">The sequence shown here is derived from an EMBL/GenBank/DDBJ whole genome shotgun (WGS) entry which is preliminary data.</text>
</comment>
<dbReference type="InterPro" id="IPR022742">
    <property type="entry name" value="Hydrolase_4"/>
</dbReference>
<keyword evidence="2" id="KW-0378">Hydrolase</keyword>
<dbReference type="Pfam" id="PF12146">
    <property type="entry name" value="Hydrolase_4"/>
    <property type="match status" value="1"/>
</dbReference>
<protein>
    <submittedName>
        <fullName evidence="2">Alpha/beta hydrolase</fullName>
    </submittedName>
</protein>
<dbReference type="EMBL" id="JABCJJ010000001">
    <property type="protein sequence ID" value="NMR18657.1"/>
    <property type="molecule type" value="Genomic_DNA"/>
</dbReference>
<dbReference type="GO" id="GO:0016787">
    <property type="term" value="F:hydrolase activity"/>
    <property type="evidence" value="ECO:0007669"/>
    <property type="project" value="UniProtKB-KW"/>
</dbReference>
<evidence type="ECO:0000313" key="3">
    <source>
        <dbReference type="Proteomes" id="UP000562124"/>
    </source>
</evidence>
<dbReference type="AlphaFoldDB" id="A0A7Y0LUX0"/>
<gene>
    <name evidence="2" type="ORF">HIR71_00170</name>
</gene>
<dbReference type="Gene3D" id="3.40.50.1820">
    <property type="entry name" value="alpha/beta hydrolase"/>
    <property type="match status" value="1"/>
</dbReference>
<sequence>MPVLVVVLALVGVVVAVVWLGQRALIYVPDRSPAGSAELVLPGARDVTLTTSDGLTLGAWHLPPTGPCDATVLVAPGNGGNRAGRAGLARAVHERGFGVLLLDYRGYGGNPGRPSEVGLARDVRAARTYLLDAGVAPGQLVYLGESLGAGVVVELAVEHPPAAMVLRSPMTSLADVGRAVYGVPVGWLLQDHFRVVEHVARAGPPLTVVYGSDDGLVPPEQSREVARVAREARTEVVEVEVPGAGHNDAVLAQGPGLVAALVEVSRAAGITGCG</sequence>
<name>A0A7Y0LUX0_CELFI</name>
<accession>A0A7Y0LUX0</accession>
<proteinExistence type="predicted"/>